<dbReference type="AlphaFoldDB" id="B3EDK0"/>
<dbReference type="Pfam" id="PF14229">
    <property type="entry name" value="DUF4332"/>
    <property type="match status" value="1"/>
</dbReference>
<sequence length="360" mass="37774">MNLVINDLPCVAAVGQTLGKAARLNHSHVGYVCGGHGICQACYVTVLEGNELLSSLSDIEKAFLSPRQIQSGGRLACQATITGEGTIKALSRPEQAKRLLLTNPVGLFAYGAEMGRDTASQIVPGVSNLAGRVLRGELGGPGALGDVLESAGAAVQLVLGEGQKMIPFREQIMTLLGALPIKVPFLALQQPAAKAEMISLTVSAKAPEVLPSDPVVIVSGVSSDSAEPEAVSFEGVPEVHALKLITAGIKSFGDLLEQGRDRTGRQSLSASTGLDEAIVLTLVNRADLARIKGIGTAYSELLEMAGVDTVPELAQRNPANLHAKIQEVNAKRKLVQQLPSALQIKEWVAQAKSLARIVTY</sequence>
<dbReference type="CDD" id="cd00207">
    <property type="entry name" value="fer2"/>
    <property type="match status" value="1"/>
</dbReference>
<dbReference type="RefSeq" id="WP_012466499.1">
    <property type="nucleotide sequence ID" value="NC_010803.1"/>
</dbReference>
<dbReference type="KEGG" id="cli:Clim_1580"/>
<dbReference type="InterPro" id="IPR025567">
    <property type="entry name" value="DUF4332"/>
</dbReference>
<organism evidence="3 4">
    <name type="scientific">Chlorobium limicola (strain DSM 245 / NBRC 103803 / 6330)</name>
    <dbReference type="NCBI Taxonomy" id="290315"/>
    <lineage>
        <taxon>Bacteria</taxon>
        <taxon>Pseudomonadati</taxon>
        <taxon>Chlorobiota</taxon>
        <taxon>Chlorobiia</taxon>
        <taxon>Chlorobiales</taxon>
        <taxon>Chlorobiaceae</taxon>
        <taxon>Chlorobium/Pelodictyon group</taxon>
        <taxon>Chlorobium</taxon>
    </lineage>
</organism>
<dbReference type="InterPro" id="IPR036010">
    <property type="entry name" value="2Fe-2S_ferredoxin-like_sf"/>
</dbReference>
<gene>
    <name evidence="3" type="ordered locus">Clim_1580</name>
</gene>
<dbReference type="SUPFAM" id="SSF54292">
    <property type="entry name" value="2Fe-2S ferredoxin-like"/>
    <property type="match status" value="1"/>
</dbReference>
<protein>
    <submittedName>
        <fullName evidence="3">Ferredoxin</fullName>
    </submittedName>
</protein>
<proteinExistence type="predicted"/>
<evidence type="ECO:0000259" key="1">
    <source>
        <dbReference type="Pfam" id="PF00111"/>
    </source>
</evidence>
<accession>B3EDK0</accession>
<dbReference type="InterPro" id="IPR012675">
    <property type="entry name" value="Beta-grasp_dom_sf"/>
</dbReference>
<feature type="domain" description="DUF4332" evidence="2">
    <location>
        <begin position="235"/>
        <end position="354"/>
    </location>
</feature>
<dbReference type="OrthoDB" id="9799640at2"/>
<dbReference type="Gene3D" id="1.10.150.20">
    <property type="entry name" value="5' to 3' exonuclease, C-terminal subdomain"/>
    <property type="match status" value="1"/>
</dbReference>
<dbReference type="Gene3D" id="3.10.20.30">
    <property type="match status" value="1"/>
</dbReference>
<dbReference type="EMBL" id="CP001097">
    <property type="protein sequence ID" value="ACD90625.1"/>
    <property type="molecule type" value="Genomic_DNA"/>
</dbReference>
<dbReference type="GO" id="GO:0051536">
    <property type="term" value="F:iron-sulfur cluster binding"/>
    <property type="evidence" value="ECO:0007669"/>
    <property type="project" value="InterPro"/>
</dbReference>
<evidence type="ECO:0000259" key="2">
    <source>
        <dbReference type="Pfam" id="PF14229"/>
    </source>
</evidence>
<dbReference type="Proteomes" id="UP000008841">
    <property type="component" value="Chromosome"/>
</dbReference>
<dbReference type="HOGENOM" id="CLU_794211_0_0_10"/>
<reference evidence="3 4" key="1">
    <citation type="submission" date="2008-05" db="EMBL/GenBank/DDBJ databases">
        <title>Complete sequence of Chlorobium limicola DSM 245.</title>
        <authorList>
            <consortium name="US DOE Joint Genome Institute"/>
            <person name="Lucas S."/>
            <person name="Copeland A."/>
            <person name="Lapidus A."/>
            <person name="Glavina del Rio T."/>
            <person name="Dalin E."/>
            <person name="Tice H."/>
            <person name="Bruce D."/>
            <person name="Goodwin L."/>
            <person name="Pitluck S."/>
            <person name="Schmutz J."/>
            <person name="Larimer F."/>
            <person name="Land M."/>
            <person name="Hauser L."/>
            <person name="Kyrpides N."/>
            <person name="Ovchinnikova G."/>
            <person name="Zhao F."/>
            <person name="Li T."/>
            <person name="Liu Z."/>
            <person name="Overmann J."/>
            <person name="Bryant D.A."/>
            <person name="Richardson P."/>
        </authorList>
    </citation>
    <scope>NUCLEOTIDE SEQUENCE [LARGE SCALE GENOMIC DNA]</scope>
    <source>
        <strain evidence="4">DSM 245 / NBRC 103803 / 6330</strain>
    </source>
</reference>
<dbReference type="InterPro" id="IPR001041">
    <property type="entry name" value="2Fe-2S_ferredoxin-type"/>
</dbReference>
<dbReference type="STRING" id="290315.Clim_1580"/>
<evidence type="ECO:0000313" key="4">
    <source>
        <dbReference type="Proteomes" id="UP000008841"/>
    </source>
</evidence>
<feature type="domain" description="2Fe-2S ferredoxin-type" evidence="1">
    <location>
        <begin position="12"/>
        <end position="81"/>
    </location>
</feature>
<dbReference type="eggNOG" id="COG0633">
    <property type="taxonomic scope" value="Bacteria"/>
</dbReference>
<dbReference type="Pfam" id="PF00111">
    <property type="entry name" value="Fer2"/>
    <property type="match status" value="1"/>
</dbReference>
<name>B3EDK0_CHLL2</name>
<evidence type="ECO:0000313" key="3">
    <source>
        <dbReference type="EMBL" id="ACD90625.1"/>
    </source>
</evidence>